<comment type="caution">
    <text evidence="2">The sequence shown here is derived from an EMBL/GenBank/DDBJ whole genome shotgun (WGS) entry which is preliminary data.</text>
</comment>
<evidence type="ECO:0000313" key="2">
    <source>
        <dbReference type="EMBL" id="CAB4031464.1"/>
    </source>
</evidence>
<evidence type="ECO:0000313" key="3">
    <source>
        <dbReference type="Proteomes" id="UP001152795"/>
    </source>
</evidence>
<sequence>PAEKNVLGPVEVKSTDDEEESVCKTSPPIQFPVSPTPPSQSPASSPLKSPTQSSGLSTSSLHECPLCEKFFPRETIEFHASTCVGATTRETIVLTSPTRESDAEVVEIQQVHSPVNTAYDVVPNESVPCPFCRCWFPSSRINVHANICVESGPLMSF</sequence>
<organism evidence="2 3">
    <name type="scientific">Paramuricea clavata</name>
    <name type="common">Red gorgonian</name>
    <name type="synonym">Violescent sea-whip</name>
    <dbReference type="NCBI Taxonomy" id="317549"/>
    <lineage>
        <taxon>Eukaryota</taxon>
        <taxon>Metazoa</taxon>
        <taxon>Cnidaria</taxon>
        <taxon>Anthozoa</taxon>
        <taxon>Octocorallia</taxon>
        <taxon>Malacalcyonacea</taxon>
        <taxon>Plexauridae</taxon>
        <taxon>Paramuricea</taxon>
    </lineage>
</organism>
<gene>
    <name evidence="2" type="ORF">PACLA_8A070706</name>
</gene>
<feature type="non-terminal residue" evidence="2">
    <location>
        <position position="1"/>
    </location>
</feature>
<accession>A0A6S7JN08</accession>
<feature type="region of interest" description="Disordered" evidence="1">
    <location>
        <begin position="1"/>
        <end position="60"/>
    </location>
</feature>
<dbReference type="Proteomes" id="UP001152795">
    <property type="component" value="Unassembled WGS sequence"/>
</dbReference>
<dbReference type="EMBL" id="CACRXK020017652">
    <property type="protein sequence ID" value="CAB4031464.1"/>
    <property type="molecule type" value="Genomic_DNA"/>
</dbReference>
<feature type="compositionally biased region" description="Low complexity" evidence="1">
    <location>
        <begin position="41"/>
        <end position="60"/>
    </location>
</feature>
<name>A0A6S7JN08_PARCT</name>
<reference evidence="2" key="1">
    <citation type="submission" date="2020-04" db="EMBL/GenBank/DDBJ databases">
        <authorList>
            <person name="Alioto T."/>
            <person name="Alioto T."/>
            <person name="Gomez Garrido J."/>
        </authorList>
    </citation>
    <scope>NUCLEOTIDE SEQUENCE</scope>
    <source>
        <strain evidence="2">A484AB</strain>
    </source>
</reference>
<keyword evidence="3" id="KW-1185">Reference proteome</keyword>
<evidence type="ECO:0000256" key="1">
    <source>
        <dbReference type="SAM" id="MobiDB-lite"/>
    </source>
</evidence>
<dbReference type="AlphaFoldDB" id="A0A6S7JN08"/>
<protein>
    <submittedName>
        <fullName evidence="2">Uncharacterized protein</fullName>
    </submittedName>
</protein>
<proteinExistence type="predicted"/>